<dbReference type="InterPro" id="IPR027417">
    <property type="entry name" value="P-loop_NTPase"/>
</dbReference>
<sequence>MQCLRRQLQLTSKLLRLYSAKALAPVVLRPYQESCLDACLDALTSGSTRIGVSLPTGSGKTTVFISLLSHISPPTGFPSATRSLIIVNSVELALQSAAQAKRLNPQWSVEIEQGVKHHASGLADVTVATYQTLLQPVRLAKFNPTSIKAIIVDEAHHAAAPSYRRILSHFDPAVKNPDATFQPPALPHSIPILGFSATFSRHDGLALGSVFECIVYHRDFLEMIREQWLCNVRFTSVKANIDLSGVTVSSRTGDFNATSLSHVINTEVVNKLVVSAWLDKGANRKSTLIFCVNLAHVRELTAVFRAAGVDARYVYSGTPAAERRALISSFKAGQYPVLLNCAVLTEGADIPNIDCVIVVRPTRSRNVFAQMIGRGMRLSPDTGKEDCRIIDFVDSTNRVAGVVSTPSLFGLDPSEVIDDETIDALEQRKDLEAKSQGPERHYDSHDHIPDPNCRSSVLMLGLAAVETSTFWSALGKVSFVSNATKIMKMHRFKRILHQRRFR</sequence>
<dbReference type="SUPFAM" id="SSF52540">
    <property type="entry name" value="P-loop containing nucleoside triphosphate hydrolases"/>
    <property type="match status" value="1"/>
</dbReference>
<evidence type="ECO:0000256" key="1">
    <source>
        <dbReference type="ARBA" id="ARBA00022806"/>
    </source>
</evidence>
<dbReference type="GO" id="GO:0032042">
    <property type="term" value="P:mitochondrial DNA metabolic process"/>
    <property type="evidence" value="ECO:0007669"/>
    <property type="project" value="TreeGrafter"/>
</dbReference>
<dbReference type="OMA" id="HYNSFRK"/>
<evidence type="ECO:0000313" key="4">
    <source>
        <dbReference type="EMBL" id="OBZ79735.1"/>
    </source>
</evidence>
<dbReference type="GO" id="GO:0036121">
    <property type="term" value="F:double-stranded DNA helicase activity"/>
    <property type="evidence" value="ECO:0007669"/>
    <property type="project" value="TreeGrafter"/>
</dbReference>
<evidence type="ECO:0000313" key="5">
    <source>
        <dbReference type="Proteomes" id="UP000092993"/>
    </source>
</evidence>
<dbReference type="PANTHER" id="PTHR47396">
    <property type="entry name" value="TYPE I RESTRICTION ENZYME ECOKI R PROTEIN"/>
    <property type="match status" value="1"/>
</dbReference>
<dbReference type="AlphaFoldDB" id="A0A1C7MS77"/>
<proteinExistence type="predicted"/>
<feature type="domain" description="Helicase ATP-binding" evidence="2">
    <location>
        <begin position="41"/>
        <end position="217"/>
    </location>
</feature>
<dbReference type="Gene3D" id="3.40.50.300">
    <property type="entry name" value="P-loop containing nucleotide triphosphate hydrolases"/>
    <property type="match status" value="2"/>
</dbReference>
<dbReference type="GO" id="GO:0005759">
    <property type="term" value="C:mitochondrial matrix"/>
    <property type="evidence" value="ECO:0007669"/>
    <property type="project" value="TreeGrafter"/>
</dbReference>
<dbReference type="InterPro" id="IPR001650">
    <property type="entry name" value="Helicase_C-like"/>
</dbReference>
<dbReference type="SMART" id="SM00490">
    <property type="entry name" value="HELICc"/>
    <property type="match status" value="1"/>
</dbReference>
<accession>A0A1C7MS77</accession>
<dbReference type="GO" id="GO:0016787">
    <property type="term" value="F:hydrolase activity"/>
    <property type="evidence" value="ECO:0007669"/>
    <property type="project" value="InterPro"/>
</dbReference>
<dbReference type="GO" id="GO:0000403">
    <property type="term" value="F:Y-form DNA binding"/>
    <property type="evidence" value="ECO:0007669"/>
    <property type="project" value="TreeGrafter"/>
</dbReference>
<dbReference type="OrthoDB" id="270584at2759"/>
<protein>
    <submittedName>
        <fullName evidence="4">Putative ATP-dependent helicase IRC3</fullName>
    </submittedName>
</protein>
<dbReference type="EMBL" id="LUGG01000001">
    <property type="protein sequence ID" value="OBZ79735.1"/>
    <property type="molecule type" value="Genomic_DNA"/>
</dbReference>
<evidence type="ECO:0000259" key="2">
    <source>
        <dbReference type="PROSITE" id="PS51192"/>
    </source>
</evidence>
<dbReference type="InterPro" id="IPR014001">
    <property type="entry name" value="Helicase_ATP-bd"/>
</dbReference>
<keyword evidence="1 4" id="KW-0347">Helicase</keyword>
<evidence type="ECO:0000259" key="3">
    <source>
        <dbReference type="PROSITE" id="PS51194"/>
    </source>
</evidence>
<name>A0A1C7MS77_GRIFR</name>
<keyword evidence="1 4" id="KW-0547">Nucleotide-binding</keyword>
<dbReference type="STRING" id="5627.A0A1C7MS77"/>
<dbReference type="Pfam" id="PF04851">
    <property type="entry name" value="ResIII"/>
    <property type="match status" value="1"/>
</dbReference>
<keyword evidence="1 4" id="KW-0378">Hydrolase</keyword>
<dbReference type="PANTHER" id="PTHR47396:SF1">
    <property type="entry name" value="ATP-DEPENDENT HELICASE IRC3-RELATED"/>
    <property type="match status" value="1"/>
</dbReference>
<dbReference type="InterPro" id="IPR050742">
    <property type="entry name" value="Helicase_Restrict-Modif_Enz"/>
</dbReference>
<dbReference type="GO" id="GO:0061749">
    <property type="term" value="F:forked DNA-dependent helicase activity"/>
    <property type="evidence" value="ECO:0007669"/>
    <property type="project" value="TreeGrafter"/>
</dbReference>
<dbReference type="Pfam" id="PF00271">
    <property type="entry name" value="Helicase_C"/>
    <property type="match status" value="1"/>
</dbReference>
<reference evidence="4 5" key="1">
    <citation type="submission" date="2016-03" db="EMBL/GenBank/DDBJ databases">
        <title>Whole genome sequencing of Grifola frondosa 9006-11.</title>
        <authorList>
            <person name="Min B."/>
            <person name="Park H."/>
            <person name="Kim J.-G."/>
            <person name="Cho H."/>
            <person name="Oh Y.-L."/>
            <person name="Kong W.-S."/>
            <person name="Choi I.-G."/>
        </authorList>
    </citation>
    <scope>NUCLEOTIDE SEQUENCE [LARGE SCALE GENOMIC DNA]</scope>
    <source>
        <strain evidence="4 5">9006-11</strain>
    </source>
</reference>
<keyword evidence="1 4" id="KW-0067">ATP-binding</keyword>
<dbReference type="SMART" id="SM00487">
    <property type="entry name" value="DEXDc"/>
    <property type="match status" value="1"/>
</dbReference>
<feature type="domain" description="Helicase C-terminal" evidence="3">
    <location>
        <begin position="273"/>
        <end position="432"/>
    </location>
</feature>
<organism evidence="4 5">
    <name type="scientific">Grifola frondosa</name>
    <name type="common">Maitake</name>
    <name type="synonym">Polyporus frondosus</name>
    <dbReference type="NCBI Taxonomy" id="5627"/>
    <lineage>
        <taxon>Eukaryota</taxon>
        <taxon>Fungi</taxon>
        <taxon>Dikarya</taxon>
        <taxon>Basidiomycota</taxon>
        <taxon>Agaricomycotina</taxon>
        <taxon>Agaricomycetes</taxon>
        <taxon>Polyporales</taxon>
        <taxon>Grifolaceae</taxon>
        <taxon>Grifola</taxon>
    </lineage>
</organism>
<dbReference type="CDD" id="cd18799">
    <property type="entry name" value="SF2_C_EcoAI-like"/>
    <property type="match status" value="1"/>
</dbReference>
<dbReference type="PROSITE" id="PS51194">
    <property type="entry name" value="HELICASE_CTER"/>
    <property type="match status" value="1"/>
</dbReference>
<dbReference type="InterPro" id="IPR006935">
    <property type="entry name" value="Helicase/UvrB_N"/>
</dbReference>
<comment type="caution">
    <text evidence="4">The sequence shown here is derived from an EMBL/GenBank/DDBJ whole genome shotgun (WGS) entry which is preliminary data.</text>
</comment>
<dbReference type="GO" id="GO:0005524">
    <property type="term" value="F:ATP binding"/>
    <property type="evidence" value="ECO:0007669"/>
    <property type="project" value="InterPro"/>
</dbReference>
<dbReference type="Proteomes" id="UP000092993">
    <property type="component" value="Unassembled WGS sequence"/>
</dbReference>
<dbReference type="GO" id="GO:0070125">
    <property type="term" value="P:mitochondrial translational elongation"/>
    <property type="evidence" value="ECO:0007669"/>
    <property type="project" value="TreeGrafter"/>
</dbReference>
<gene>
    <name evidence="4" type="primary">IRC3</name>
    <name evidence="4" type="ORF">A0H81_01045</name>
</gene>
<dbReference type="PROSITE" id="PS51192">
    <property type="entry name" value="HELICASE_ATP_BIND_1"/>
    <property type="match status" value="1"/>
</dbReference>
<keyword evidence="5" id="KW-1185">Reference proteome</keyword>